<keyword evidence="2" id="KW-1185">Reference proteome</keyword>
<name>A0A934SV80_9BURK</name>
<protein>
    <submittedName>
        <fullName evidence="1">Uncharacterized protein</fullName>
    </submittedName>
</protein>
<accession>A0A934SV80</accession>
<sequence>MNAITKPQQLQPAAQSTGPAPYELIVVSDDRDWRHVALIFSPEGGAGQTWRREAICDKKCGHVHVDVHWEFQQSPASRPTVKQTPPAQICTQFAQLHEKLVKFATPTA</sequence>
<comment type="caution">
    <text evidence="1">The sequence shown here is derived from an EMBL/GenBank/DDBJ whole genome shotgun (WGS) entry which is preliminary data.</text>
</comment>
<dbReference type="Proteomes" id="UP000622890">
    <property type="component" value="Unassembled WGS sequence"/>
</dbReference>
<gene>
    <name evidence="1" type="ORF">JJB74_16395</name>
</gene>
<reference evidence="1" key="1">
    <citation type="submission" date="2021-01" db="EMBL/GenBank/DDBJ databases">
        <title>Genome sequence of strain Noviherbaspirillum sp. DKR-6.</title>
        <authorList>
            <person name="Chaudhary D.K."/>
        </authorList>
    </citation>
    <scope>NUCLEOTIDE SEQUENCE</scope>
    <source>
        <strain evidence="1">DKR-6</strain>
    </source>
</reference>
<dbReference type="EMBL" id="JAEPBG010000006">
    <property type="protein sequence ID" value="MBK4736204.1"/>
    <property type="molecule type" value="Genomic_DNA"/>
</dbReference>
<proteinExistence type="predicted"/>
<dbReference type="RefSeq" id="WP_200593411.1">
    <property type="nucleotide sequence ID" value="NZ_JAEPBG010000006.1"/>
</dbReference>
<evidence type="ECO:0000313" key="1">
    <source>
        <dbReference type="EMBL" id="MBK4736204.1"/>
    </source>
</evidence>
<evidence type="ECO:0000313" key="2">
    <source>
        <dbReference type="Proteomes" id="UP000622890"/>
    </source>
</evidence>
<organism evidence="1 2">
    <name type="scientific">Noviherbaspirillum pedocola</name>
    <dbReference type="NCBI Taxonomy" id="2801341"/>
    <lineage>
        <taxon>Bacteria</taxon>
        <taxon>Pseudomonadati</taxon>
        <taxon>Pseudomonadota</taxon>
        <taxon>Betaproteobacteria</taxon>
        <taxon>Burkholderiales</taxon>
        <taxon>Oxalobacteraceae</taxon>
        <taxon>Noviherbaspirillum</taxon>
    </lineage>
</organism>
<dbReference type="AlphaFoldDB" id="A0A934SV80"/>